<dbReference type="InterPro" id="IPR029751">
    <property type="entry name" value="Ribosomal_L25_dom"/>
</dbReference>
<dbReference type="EMBL" id="CAFAAM010000023">
    <property type="protein sequence ID" value="CAB4795651.1"/>
    <property type="molecule type" value="Genomic_DNA"/>
</dbReference>
<evidence type="ECO:0000313" key="9">
    <source>
        <dbReference type="EMBL" id="CAB4371757.1"/>
    </source>
</evidence>
<dbReference type="EMBL" id="CAESAL010000025">
    <property type="protein sequence ID" value="CAB4340082.1"/>
    <property type="molecule type" value="Genomic_DNA"/>
</dbReference>
<evidence type="ECO:0000313" key="8">
    <source>
        <dbReference type="EMBL" id="CAB4340082.1"/>
    </source>
</evidence>
<dbReference type="InterPro" id="IPR001021">
    <property type="entry name" value="Ribosomal_bL25_long"/>
</dbReference>
<dbReference type="Pfam" id="PF14693">
    <property type="entry name" value="Ribosomal_TL5_C"/>
    <property type="match status" value="1"/>
</dbReference>
<evidence type="ECO:0000313" key="17">
    <source>
        <dbReference type="EMBL" id="CAB5078589.1"/>
    </source>
</evidence>
<dbReference type="EMBL" id="CAEUNJ010000040">
    <property type="protein sequence ID" value="CAB4371757.1"/>
    <property type="molecule type" value="Genomic_DNA"/>
</dbReference>
<name>A0A6J6WND6_9ZZZZ</name>
<sequence length="215" mass="22666">MAITLTASTGRIAGSRSSTRLRTDGLVPAVVYGLGRDAIAISVPWPDLRRALTTEAGLNALITLEVDGQKDLAIIKDLQRHPVRRNVLHIDFLRVDADAPVAVEVPLILVGEAKLVEARRGIVDQPLKTLTVKAKPADIPSQIEIDITDLDIGVAITVATLTMPTGVTTDIDDSIQLVLGIATRFSVEDGAEAGEAGETPVQGEPAAEVAVDDAE</sequence>
<keyword evidence="4" id="KW-0687">Ribonucleoprotein</keyword>
<evidence type="ECO:0000256" key="1">
    <source>
        <dbReference type="ARBA" id="ARBA00022730"/>
    </source>
</evidence>
<evidence type="ECO:0000259" key="7">
    <source>
        <dbReference type="Pfam" id="PF14693"/>
    </source>
</evidence>
<dbReference type="EMBL" id="CAEZVC010000007">
    <property type="protein sequence ID" value="CAB4614389.1"/>
    <property type="molecule type" value="Genomic_DNA"/>
</dbReference>
<dbReference type="EMBL" id="CAEZTY010000021">
    <property type="protein sequence ID" value="CAB4582753.1"/>
    <property type="molecule type" value="Genomic_DNA"/>
</dbReference>
<dbReference type="HAMAP" id="MF_01334">
    <property type="entry name" value="Ribosomal_bL25_CTC"/>
    <property type="match status" value="1"/>
</dbReference>
<dbReference type="EMBL" id="CAFBOK010000003">
    <property type="protein sequence ID" value="CAB4970573.1"/>
    <property type="molecule type" value="Genomic_DNA"/>
</dbReference>
<evidence type="ECO:0000259" key="6">
    <source>
        <dbReference type="Pfam" id="PF01386"/>
    </source>
</evidence>
<protein>
    <submittedName>
        <fullName evidence="13">Unannotated protein</fullName>
    </submittedName>
</protein>
<evidence type="ECO:0000313" key="12">
    <source>
        <dbReference type="EMBL" id="CAB4720235.1"/>
    </source>
</evidence>
<dbReference type="GO" id="GO:0006412">
    <property type="term" value="P:translation"/>
    <property type="evidence" value="ECO:0007669"/>
    <property type="project" value="InterPro"/>
</dbReference>
<dbReference type="InterPro" id="IPR020056">
    <property type="entry name" value="Rbsml_bL25/Gln-tRNA_synth_N"/>
</dbReference>
<dbReference type="InterPro" id="IPR011035">
    <property type="entry name" value="Ribosomal_bL25/Gln-tRNA_synth"/>
</dbReference>
<dbReference type="GO" id="GO:0003735">
    <property type="term" value="F:structural constituent of ribosome"/>
    <property type="evidence" value="ECO:0007669"/>
    <property type="project" value="InterPro"/>
</dbReference>
<keyword evidence="1" id="KW-0699">rRNA-binding</keyword>
<organism evidence="13">
    <name type="scientific">freshwater metagenome</name>
    <dbReference type="NCBI Taxonomy" id="449393"/>
    <lineage>
        <taxon>unclassified sequences</taxon>
        <taxon>metagenomes</taxon>
        <taxon>ecological metagenomes</taxon>
    </lineage>
</organism>
<dbReference type="EMBL" id="CAFBNJ010000117">
    <property type="protein sequence ID" value="CAB4963807.1"/>
    <property type="molecule type" value="Genomic_DNA"/>
</dbReference>
<dbReference type="GO" id="GO:0022625">
    <property type="term" value="C:cytosolic large ribosomal subunit"/>
    <property type="evidence" value="ECO:0007669"/>
    <property type="project" value="TreeGrafter"/>
</dbReference>
<evidence type="ECO:0000313" key="11">
    <source>
        <dbReference type="EMBL" id="CAB4614389.1"/>
    </source>
</evidence>
<feature type="domain" description="Large ribosomal subunit protein bL25 beta" evidence="7">
    <location>
        <begin position="101"/>
        <end position="182"/>
    </location>
</feature>
<dbReference type="EMBL" id="CAEZXY010000101">
    <property type="protein sequence ID" value="CAB4720235.1"/>
    <property type="molecule type" value="Genomic_DNA"/>
</dbReference>
<evidence type="ECO:0000256" key="4">
    <source>
        <dbReference type="ARBA" id="ARBA00023274"/>
    </source>
</evidence>
<dbReference type="InterPro" id="IPR020057">
    <property type="entry name" value="Ribosomal_bL25_b-dom"/>
</dbReference>
<dbReference type="GO" id="GO:0008097">
    <property type="term" value="F:5S rRNA binding"/>
    <property type="evidence" value="ECO:0007669"/>
    <property type="project" value="InterPro"/>
</dbReference>
<gene>
    <name evidence="10" type="ORF">UFOPK1762_00760</name>
    <name evidence="11" type="ORF">UFOPK1906_00254</name>
    <name evidence="12" type="ORF">UFOPK2624_01654</name>
    <name evidence="13" type="ORF">UFOPK2969_00334</name>
    <name evidence="14" type="ORF">UFOPK3010_00284</name>
    <name evidence="8" type="ORF">UFOPK3331_00904</name>
    <name evidence="15" type="ORF">UFOPK3785_01693</name>
    <name evidence="16" type="ORF">UFOPK3927_00058</name>
    <name evidence="9" type="ORF">UFOPK4201_01037</name>
    <name evidence="17" type="ORF">UFOPK4371_01741</name>
</gene>
<keyword evidence="3" id="KW-0689">Ribosomal protein</keyword>
<accession>A0A6J6WND6</accession>
<evidence type="ECO:0000313" key="13">
    <source>
        <dbReference type="EMBL" id="CAB4784793.1"/>
    </source>
</evidence>
<feature type="region of interest" description="Disordered" evidence="5">
    <location>
        <begin position="191"/>
        <end position="215"/>
    </location>
</feature>
<dbReference type="EMBL" id="CAFBRD010000134">
    <property type="protein sequence ID" value="CAB5078589.1"/>
    <property type="molecule type" value="Genomic_DNA"/>
</dbReference>
<dbReference type="NCBIfam" id="TIGR00731">
    <property type="entry name" value="bL25_bact_ctc"/>
    <property type="match status" value="1"/>
</dbReference>
<feature type="domain" description="Large ribosomal subunit protein bL25 L25" evidence="6">
    <location>
        <begin position="11"/>
        <end position="92"/>
    </location>
</feature>
<evidence type="ECO:0000313" key="16">
    <source>
        <dbReference type="EMBL" id="CAB4970573.1"/>
    </source>
</evidence>
<dbReference type="PANTHER" id="PTHR33284">
    <property type="entry name" value="RIBOSOMAL PROTEIN L25/GLN-TRNA SYNTHETASE, ANTI-CODON-BINDING DOMAIN-CONTAINING PROTEIN"/>
    <property type="match status" value="1"/>
</dbReference>
<dbReference type="CDD" id="cd00495">
    <property type="entry name" value="Ribosomal_L25_TL5_CTC"/>
    <property type="match status" value="1"/>
</dbReference>
<dbReference type="Pfam" id="PF01386">
    <property type="entry name" value="Ribosomal_L25p"/>
    <property type="match status" value="1"/>
</dbReference>
<evidence type="ECO:0000313" key="10">
    <source>
        <dbReference type="EMBL" id="CAB4582753.1"/>
    </source>
</evidence>
<evidence type="ECO:0000256" key="3">
    <source>
        <dbReference type="ARBA" id="ARBA00022980"/>
    </source>
</evidence>
<dbReference type="InterPro" id="IPR037121">
    <property type="entry name" value="Ribosomal_bL25_C"/>
</dbReference>
<dbReference type="PANTHER" id="PTHR33284:SF1">
    <property type="entry name" value="RIBOSOMAL PROTEIN L25_GLN-TRNA SYNTHETASE, ANTI-CODON-BINDING DOMAIN-CONTAINING PROTEIN"/>
    <property type="match status" value="1"/>
</dbReference>
<evidence type="ECO:0000313" key="15">
    <source>
        <dbReference type="EMBL" id="CAB4963807.1"/>
    </source>
</evidence>
<dbReference type="Gene3D" id="2.170.120.20">
    <property type="entry name" value="Ribosomal protein L25, beta domain"/>
    <property type="match status" value="1"/>
</dbReference>
<dbReference type="SUPFAM" id="SSF50715">
    <property type="entry name" value="Ribosomal protein L25-like"/>
    <property type="match status" value="1"/>
</dbReference>
<dbReference type="EMBL" id="CAFAAD010000015">
    <property type="protein sequence ID" value="CAB4784793.1"/>
    <property type="molecule type" value="Genomic_DNA"/>
</dbReference>
<proteinExistence type="inferred from homology"/>
<dbReference type="Gene3D" id="2.40.240.10">
    <property type="entry name" value="Ribosomal Protein L25, Chain P"/>
    <property type="match status" value="1"/>
</dbReference>
<evidence type="ECO:0000313" key="14">
    <source>
        <dbReference type="EMBL" id="CAB4795651.1"/>
    </source>
</evidence>
<dbReference type="InterPro" id="IPR020930">
    <property type="entry name" value="Ribosomal_uL5_bac-type"/>
</dbReference>
<evidence type="ECO:0000256" key="2">
    <source>
        <dbReference type="ARBA" id="ARBA00022884"/>
    </source>
</evidence>
<keyword evidence="2" id="KW-0694">RNA-binding</keyword>
<dbReference type="AlphaFoldDB" id="A0A6J6WND6"/>
<evidence type="ECO:0000256" key="5">
    <source>
        <dbReference type="SAM" id="MobiDB-lite"/>
    </source>
</evidence>
<reference evidence="13" key="1">
    <citation type="submission" date="2020-05" db="EMBL/GenBank/DDBJ databases">
        <authorList>
            <person name="Chiriac C."/>
            <person name="Salcher M."/>
            <person name="Ghai R."/>
            <person name="Kavagutti S V."/>
        </authorList>
    </citation>
    <scope>NUCLEOTIDE SEQUENCE</scope>
</reference>